<evidence type="ECO:0000256" key="4">
    <source>
        <dbReference type="ARBA" id="ARBA00022801"/>
    </source>
</evidence>
<dbReference type="Gene3D" id="3.30.1120.10">
    <property type="match status" value="1"/>
</dbReference>
<proteinExistence type="inferred from homology"/>
<evidence type="ECO:0000256" key="1">
    <source>
        <dbReference type="ARBA" id="ARBA00001913"/>
    </source>
</evidence>
<dbReference type="AlphaFoldDB" id="A0A5N4ANP4"/>
<dbReference type="PROSITE" id="PS00523">
    <property type="entry name" value="SULFATASE_1"/>
    <property type="match status" value="1"/>
</dbReference>
<keyword evidence="6" id="KW-0325">Glycoprotein</keyword>
<evidence type="ECO:0000313" key="12">
    <source>
        <dbReference type="Proteomes" id="UP000327044"/>
    </source>
</evidence>
<dbReference type="InterPro" id="IPR024607">
    <property type="entry name" value="Sulfatase_CS"/>
</dbReference>
<dbReference type="EMBL" id="VVIM01000005">
    <property type="protein sequence ID" value="KAB0798926.1"/>
    <property type="molecule type" value="Genomic_DNA"/>
</dbReference>
<dbReference type="Proteomes" id="UP000327044">
    <property type="component" value="Unassembled WGS sequence"/>
</dbReference>
<dbReference type="InterPro" id="IPR017850">
    <property type="entry name" value="Alkaline_phosphatase_core_sf"/>
</dbReference>
<keyword evidence="4" id="KW-0378">Hydrolase</keyword>
<keyword evidence="8" id="KW-1133">Transmembrane helix</keyword>
<evidence type="ECO:0000256" key="2">
    <source>
        <dbReference type="ARBA" id="ARBA00008779"/>
    </source>
</evidence>
<protein>
    <recommendedName>
        <fullName evidence="10">Sulfatase N-terminal domain-containing protein</fullName>
    </recommendedName>
</protein>
<dbReference type="InterPro" id="IPR000917">
    <property type="entry name" value="Sulfatase_N"/>
</dbReference>
<keyword evidence="8" id="KW-0812">Transmembrane</keyword>
<keyword evidence="5" id="KW-0106">Calcium</keyword>
<keyword evidence="12" id="KW-1185">Reference proteome</keyword>
<evidence type="ECO:0000313" key="11">
    <source>
        <dbReference type="EMBL" id="KAB0798926.1"/>
    </source>
</evidence>
<evidence type="ECO:0000256" key="6">
    <source>
        <dbReference type="ARBA" id="ARBA00023180"/>
    </source>
</evidence>
<keyword evidence="3" id="KW-0479">Metal-binding</keyword>
<comment type="similarity">
    <text evidence="2">Belongs to the sulfatase family.</text>
</comment>
<dbReference type="SUPFAM" id="SSF53649">
    <property type="entry name" value="Alkaline phosphatase-like"/>
    <property type="match status" value="1"/>
</dbReference>
<dbReference type="CDD" id="cd16029">
    <property type="entry name" value="4-S"/>
    <property type="match status" value="1"/>
</dbReference>
<comment type="cofactor">
    <cofactor evidence="1">
        <name>Ca(2+)</name>
        <dbReference type="ChEBI" id="CHEBI:29108"/>
    </cofactor>
</comment>
<evidence type="ECO:0000256" key="8">
    <source>
        <dbReference type="SAM" id="Phobius"/>
    </source>
</evidence>
<gene>
    <name evidence="11" type="ORF">PPYR_06806</name>
</gene>
<dbReference type="GO" id="GO:0046872">
    <property type="term" value="F:metal ion binding"/>
    <property type="evidence" value="ECO:0007669"/>
    <property type="project" value="UniProtKB-KW"/>
</dbReference>
<evidence type="ECO:0000256" key="7">
    <source>
        <dbReference type="SAM" id="MobiDB-lite"/>
    </source>
</evidence>
<keyword evidence="8" id="KW-0472">Membrane</keyword>
<dbReference type="Gene3D" id="3.40.720.10">
    <property type="entry name" value="Alkaline Phosphatase, subunit A"/>
    <property type="match status" value="1"/>
</dbReference>
<dbReference type="Pfam" id="PF00884">
    <property type="entry name" value="Sulfatase"/>
    <property type="match status" value="1"/>
</dbReference>
<feature type="chain" id="PRO_5024378555" description="Sulfatase N-terminal domain-containing protein" evidence="9">
    <location>
        <begin position="19"/>
        <end position="640"/>
    </location>
</feature>
<dbReference type="PROSITE" id="PS00149">
    <property type="entry name" value="SULFATASE_2"/>
    <property type="match status" value="1"/>
</dbReference>
<feature type="compositionally biased region" description="Basic and acidic residues" evidence="7">
    <location>
        <begin position="618"/>
        <end position="634"/>
    </location>
</feature>
<dbReference type="PANTHER" id="PTHR10342:SF264">
    <property type="entry name" value="MIP05773P-RELATED"/>
    <property type="match status" value="1"/>
</dbReference>
<feature type="region of interest" description="Disordered" evidence="7">
    <location>
        <begin position="611"/>
        <end position="640"/>
    </location>
</feature>
<feature type="transmembrane region" description="Helical" evidence="8">
    <location>
        <begin position="580"/>
        <end position="604"/>
    </location>
</feature>
<name>A0A5N4ANP4_PHOPY</name>
<sequence>MLPLPIACVIVFCSSVLAASSKPHIIVIVADDLGWNDVSFHGSDQIPTPNIDALAYNGVVLNNHYVQPLCTPSRAAFLTGKYPIHTGMQHLVILESEPWGLGLEEKILPQRLKDHGYTTHAIGKWHLGFFKKEYTPTFRGFDSHYGYWQGLQDYYTHMAHGTLTEELGYDFRRDMEIDWTARGKYSTNLFTDEAVNLIHRHNTSKPMFMYLAHLAVHSGNADNLVQAPDEEVAKFSDIDDPQRRVYAAMMSMMDQSVGKVVTALRQKEMLENSIIIFFSDNGAVTKGAHHPNFGSNYPLRGLKNSPWEGATRCVAAIWSPLIKKPQRVDTHVMHVTDWVPTIYSAIGLNLTELQDVDGHDMWKTISEDADSSRTDLLYNIDPVVNYAAIRRGDWKYIDGTTPAKEDLWYGSSGKDKEYGYDQRLVLNSETAVAIAGVITSMQIKEKELLGKATNKSDFSKQLLKLETISELRKSATVTCPELNPEELHDNTKCKPLESPCLFNVKDDPCEMVNLAKTRPMILMNLEEQLMRVKKTMINIRNTPRDLLADPLNWNDTWIPWQDDEEVKKFKLSLQTPQSSIAVILIGSACAAFVLTLTGIIIHSVRKSNVLKKQSRSANETDKIPSKSMREIEEQRSDEED</sequence>
<dbReference type="GO" id="GO:0008484">
    <property type="term" value="F:sulfuric ester hydrolase activity"/>
    <property type="evidence" value="ECO:0007669"/>
    <property type="project" value="InterPro"/>
</dbReference>
<keyword evidence="9" id="KW-0732">Signal</keyword>
<dbReference type="InterPro" id="IPR047115">
    <property type="entry name" value="ARSB"/>
</dbReference>
<dbReference type="FunCoup" id="A0A5N4ANP4">
    <property type="interactions" value="82"/>
</dbReference>
<dbReference type="PANTHER" id="PTHR10342">
    <property type="entry name" value="ARYLSULFATASE"/>
    <property type="match status" value="1"/>
</dbReference>
<comment type="caution">
    <text evidence="11">The sequence shown here is derived from an EMBL/GenBank/DDBJ whole genome shotgun (WGS) entry which is preliminary data.</text>
</comment>
<organism evidence="11 12">
    <name type="scientific">Photinus pyralis</name>
    <name type="common">Common eastern firefly</name>
    <name type="synonym">Lampyris pyralis</name>
    <dbReference type="NCBI Taxonomy" id="7054"/>
    <lineage>
        <taxon>Eukaryota</taxon>
        <taxon>Metazoa</taxon>
        <taxon>Ecdysozoa</taxon>
        <taxon>Arthropoda</taxon>
        <taxon>Hexapoda</taxon>
        <taxon>Insecta</taxon>
        <taxon>Pterygota</taxon>
        <taxon>Neoptera</taxon>
        <taxon>Endopterygota</taxon>
        <taxon>Coleoptera</taxon>
        <taxon>Polyphaga</taxon>
        <taxon>Elateriformia</taxon>
        <taxon>Elateroidea</taxon>
        <taxon>Lampyridae</taxon>
        <taxon>Lampyrinae</taxon>
        <taxon>Photinus</taxon>
    </lineage>
</organism>
<evidence type="ECO:0000259" key="10">
    <source>
        <dbReference type="Pfam" id="PF00884"/>
    </source>
</evidence>
<feature type="signal peptide" evidence="9">
    <location>
        <begin position="1"/>
        <end position="18"/>
    </location>
</feature>
<evidence type="ECO:0000256" key="3">
    <source>
        <dbReference type="ARBA" id="ARBA00022723"/>
    </source>
</evidence>
<reference evidence="11 12" key="1">
    <citation type="journal article" date="2018" name="Elife">
        <title>Firefly genomes illuminate parallel origins of bioluminescence in beetles.</title>
        <authorList>
            <person name="Fallon T.R."/>
            <person name="Lower S.E."/>
            <person name="Chang C.H."/>
            <person name="Bessho-Uehara M."/>
            <person name="Martin G.J."/>
            <person name="Bewick A.J."/>
            <person name="Behringer M."/>
            <person name="Debat H.J."/>
            <person name="Wong I."/>
            <person name="Day J.C."/>
            <person name="Suvorov A."/>
            <person name="Silva C.J."/>
            <person name="Stanger-Hall K.F."/>
            <person name="Hall D.W."/>
            <person name="Schmitz R.J."/>
            <person name="Nelson D.R."/>
            <person name="Lewis S.M."/>
            <person name="Shigenobu S."/>
            <person name="Bybee S.M."/>
            <person name="Larracuente A.M."/>
            <person name="Oba Y."/>
            <person name="Weng J.K."/>
        </authorList>
    </citation>
    <scope>NUCLEOTIDE SEQUENCE [LARGE SCALE GENOMIC DNA]</scope>
    <source>
        <strain evidence="11">1611_PpyrPB1</strain>
        <tissue evidence="11">Whole body</tissue>
    </source>
</reference>
<dbReference type="InParanoid" id="A0A5N4ANP4"/>
<evidence type="ECO:0000256" key="9">
    <source>
        <dbReference type="SAM" id="SignalP"/>
    </source>
</evidence>
<evidence type="ECO:0000256" key="5">
    <source>
        <dbReference type="ARBA" id="ARBA00022837"/>
    </source>
</evidence>
<accession>A0A5N4ANP4</accession>
<feature type="domain" description="Sulfatase N-terminal" evidence="10">
    <location>
        <begin position="23"/>
        <end position="347"/>
    </location>
</feature>